<dbReference type="Proteomes" id="UP000034952">
    <property type="component" value="Unassembled WGS sequence"/>
</dbReference>
<reference evidence="2 3" key="1">
    <citation type="journal article" date="2015" name="Nature">
        <title>rRNA introns, odd ribosomes, and small enigmatic genomes across a large radiation of phyla.</title>
        <authorList>
            <person name="Brown C.T."/>
            <person name="Hug L.A."/>
            <person name="Thomas B.C."/>
            <person name="Sharon I."/>
            <person name="Castelle C.J."/>
            <person name="Singh A."/>
            <person name="Wilkins M.J."/>
            <person name="Williams K.H."/>
            <person name="Banfield J.F."/>
        </authorList>
    </citation>
    <scope>NUCLEOTIDE SEQUENCE [LARGE SCALE GENOMIC DNA]</scope>
</reference>
<evidence type="ECO:0000313" key="2">
    <source>
        <dbReference type="EMBL" id="KKP66509.1"/>
    </source>
</evidence>
<dbReference type="EMBL" id="LBPY01000006">
    <property type="protein sequence ID" value="KKP66509.1"/>
    <property type="molecule type" value="Genomic_DNA"/>
</dbReference>
<feature type="transmembrane region" description="Helical" evidence="1">
    <location>
        <begin position="27"/>
        <end position="50"/>
    </location>
</feature>
<comment type="caution">
    <text evidence="2">The sequence shown here is derived from an EMBL/GenBank/DDBJ whole genome shotgun (WGS) entry which is preliminary data.</text>
</comment>
<evidence type="ECO:0000313" key="3">
    <source>
        <dbReference type="Proteomes" id="UP000034952"/>
    </source>
</evidence>
<sequence>MNTFLLKIKNQIKRIKNFFIINPHKHWMFLVYIFFISILILILFSFYLLYMIKSEKIFQVKTEQSEKHVLLNEDLLKKTTDLYDSKAKKEAEIKNSLPPYKDPSI</sequence>
<evidence type="ECO:0000256" key="1">
    <source>
        <dbReference type="SAM" id="Phobius"/>
    </source>
</evidence>
<organism evidence="2 3">
    <name type="scientific">Candidatus Nomurabacteria bacterium GW2011_GWE1_35_16</name>
    <dbReference type="NCBI Taxonomy" id="1618761"/>
    <lineage>
        <taxon>Bacteria</taxon>
        <taxon>Candidatus Nomuraibacteriota</taxon>
    </lineage>
</organism>
<keyword evidence="1" id="KW-1133">Transmembrane helix</keyword>
<name>A0A0G0BAY8_9BACT</name>
<gene>
    <name evidence="2" type="ORF">UR64_C0006G0036</name>
</gene>
<proteinExistence type="predicted"/>
<keyword evidence="1" id="KW-0812">Transmembrane</keyword>
<keyword evidence="1" id="KW-0472">Membrane</keyword>
<protein>
    <submittedName>
        <fullName evidence="2">Uncharacterized protein</fullName>
    </submittedName>
</protein>
<dbReference type="AlphaFoldDB" id="A0A0G0BAY8"/>
<accession>A0A0G0BAY8</accession>